<dbReference type="InterPro" id="IPR008978">
    <property type="entry name" value="HSP20-like_chaperone"/>
</dbReference>
<sequence>MISKQHVNTLLPDLQSLSKLLNCGGDESSSSDDELPKTGYNTAGPGDIFQKVKITGNEVGHNINTISDDPKSIWHLSEVQEVPISDDVLWDPREKPKYDIMYKQALKSEDIYLQMSNKNPTSASCENLIITVTMKGECKNVIDCNVTRTNLDIRSPMYRLNLPLPHPIDPDSATAEWHSSSCQLIISLQMKREYDFMNF</sequence>
<dbReference type="PANTHER" id="PTHR21083">
    <property type="entry name" value="TWISTER"/>
    <property type="match status" value="1"/>
</dbReference>
<dbReference type="InterPro" id="IPR026697">
    <property type="entry name" value="DNAAF6"/>
</dbReference>
<reference evidence="3" key="1">
    <citation type="submission" date="2022-01" db="EMBL/GenBank/DDBJ databases">
        <authorList>
            <person name="King R."/>
        </authorList>
    </citation>
    <scope>NUCLEOTIDE SEQUENCE</scope>
</reference>
<dbReference type="CDD" id="cd00298">
    <property type="entry name" value="ACD_sHsps_p23-like"/>
    <property type="match status" value="1"/>
</dbReference>
<gene>
    <name evidence="3" type="ORF">NEZAVI_LOCUS6026</name>
</gene>
<accession>A0A9P0H5J9</accession>
<dbReference type="OrthoDB" id="25887at2759"/>
<dbReference type="SUPFAM" id="SSF49764">
    <property type="entry name" value="HSP20-like chaperones"/>
    <property type="match status" value="1"/>
</dbReference>
<dbReference type="Proteomes" id="UP001152798">
    <property type="component" value="Chromosome 3"/>
</dbReference>
<dbReference type="GO" id="GO:0005737">
    <property type="term" value="C:cytoplasm"/>
    <property type="evidence" value="ECO:0007669"/>
    <property type="project" value="TreeGrafter"/>
</dbReference>
<organism evidence="3 4">
    <name type="scientific">Nezara viridula</name>
    <name type="common">Southern green stink bug</name>
    <name type="synonym">Cimex viridulus</name>
    <dbReference type="NCBI Taxonomy" id="85310"/>
    <lineage>
        <taxon>Eukaryota</taxon>
        <taxon>Metazoa</taxon>
        <taxon>Ecdysozoa</taxon>
        <taxon>Arthropoda</taxon>
        <taxon>Hexapoda</taxon>
        <taxon>Insecta</taxon>
        <taxon>Pterygota</taxon>
        <taxon>Neoptera</taxon>
        <taxon>Paraneoptera</taxon>
        <taxon>Hemiptera</taxon>
        <taxon>Heteroptera</taxon>
        <taxon>Panheteroptera</taxon>
        <taxon>Pentatomomorpha</taxon>
        <taxon>Pentatomoidea</taxon>
        <taxon>Pentatomidae</taxon>
        <taxon>Pentatominae</taxon>
        <taxon>Nezara</taxon>
    </lineage>
</organism>
<comment type="similarity">
    <text evidence="1">Belongs to the PIH1 family.</text>
</comment>
<evidence type="ECO:0000313" key="3">
    <source>
        <dbReference type="EMBL" id="CAH1395823.1"/>
    </source>
</evidence>
<evidence type="ECO:0000259" key="2">
    <source>
        <dbReference type="Pfam" id="PF18201"/>
    </source>
</evidence>
<evidence type="ECO:0000313" key="4">
    <source>
        <dbReference type="Proteomes" id="UP001152798"/>
    </source>
</evidence>
<dbReference type="EMBL" id="OV725079">
    <property type="protein sequence ID" value="CAH1395823.1"/>
    <property type="molecule type" value="Genomic_DNA"/>
</dbReference>
<name>A0A9P0H5J9_NEZVI</name>
<dbReference type="Pfam" id="PF18201">
    <property type="entry name" value="PIH1_CS"/>
    <property type="match status" value="1"/>
</dbReference>
<protein>
    <recommendedName>
        <fullName evidence="2">PIH1D1/2/3 CS-like domain-containing protein</fullName>
    </recommendedName>
</protein>
<dbReference type="GO" id="GO:0051087">
    <property type="term" value="F:protein-folding chaperone binding"/>
    <property type="evidence" value="ECO:0007669"/>
    <property type="project" value="InterPro"/>
</dbReference>
<proteinExistence type="inferred from homology"/>
<dbReference type="PANTHER" id="PTHR21083:SF0">
    <property type="entry name" value="DYNEIN AXONEMAL ASSEMBLY FACTOR 6"/>
    <property type="match status" value="1"/>
</dbReference>
<dbReference type="InterPro" id="IPR041442">
    <property type="entry name" value="PIH1D1/2/3_CS-like"/>
</dbReference>
<dbReference type="AlphaFoldDB" id="A0A9P0H5J9"/>
<dbReference type="GO" id="GO:0045505">
    <property type="term" value="F:dynein intermediate chain binding"/>
    <property type="evidence" value="ECO:0007669"/>
    <property type="project" value="TreeGrafter"/>
</dbReference>
<dbReference type="GO" id="GO:0070286">
    <property type="term" value="P:axonemal dynein complex assembly"/>
    <property type="evidence" value="ECO:0007669"/>
    <property type="project" value="InterPro"/>
</dbReference>
<evidence type="ECO:0000256" key="1">
    <source>
        <dbReference type="ARBA" id="ARBA00008511"/>
    </source>
</evidence>
<feature type="domain" description="PIH1D1/2/3 CS-like" evidence="2">
    <location>
        <begin position="95"/>
        <end position="190"/>
    </location>
</feature>
<keyword evidence="4" id="KW-1185">Reference proteome</keyword>